<evidence type="ECO:0000313" key="1">
    <source>
        <dbReference type="EMBL" id="NDL57168.1"/>
    </source>
</evidence>
<evidence type="ECO:0008006" key="3">
    <source>
        <dbReference type="Google" id="ProtNLM"/>
    </source>
</evidence>
<dbReference type="AlphaFoldDB" id="A0A7K3M406"/>
<evidence type="ECO:0000313" key="2">
    <source>
        <dbReference type="Proteomes" id="UP000460435"/>
    </source>
</evidence>
<sequence>MGRTARDGFQLLRQLAVAGDLAALCDRNDVALLVVHGSVVRNHLDTEPRDLDLAFLGRIGARADVVGLTNELIDAGRYGRIDLMDLDQAGPVARSRALAPDAIVLHEEQSGLFAQEQIRAITEEMETRPLRRLDLKLMAA</sequence>
<accession>A0A7K3M406</accession>
<protein>
    <recommendedName>
        <fullName evidence="3">Nucleotidyltransferase domain-containing protein</fullName>
    </recommendedName>
</protein>
<comment type="caution">
    <text evidence="1">The sequence shown here is derived from an EMBL/GenBank/DDBJ whole genome shotgun (WGS) entry which is preliminary data.</text>
</comment>
<organism evidence="1 2">
    <name type="scientific">Phytoactinopolyspora mesophila</name>
    <dbReference type="NCBI Taxonomy" id="2650750"/>
    <lineage>
        <taxon>Bacteria</taxon>
        <taxon>Bacillati</taxon>
        <taxon>Actinomycetota</taxon>
        <taxon>Actinomycetes</taxon>
        <taxon>Jiangellales</taxon>
        <taxon>Jiangellaceae</taxon>
        <taxon>Phytoactinopolyspora</taxon>
    </lineage>
</organism>
<reference evidence="1 2" key="1">
    <citation type="submission" date="2019-11" db="EMBL/GenBank/DDBJ databases">
        <authorList>
            <person name="Li X.-J."/>
            <person name="Feng X.-M."/>
        </authorList>
    </citation>
    <scope>NUCLEOTIDE SEQUENCE [LARGE SCALE GENOMIC DNA]</scope>
    <source>
        <strain evidence="1 2">XMNu-373</strain>
    </source>
</reference>
<dbReference type="Proteomes" id="UP000460435">
    <property type="component" value="Unassembled WGS sequence"/>
</dbReference>
<dbReference type="RefSeq" id="WP_162449837.1">
    <property type="nucleotide sequence ID" value="NZ_WLZY01000002.1"/>
</dbReference>
<name>A0A7K3M406_9ACTN</name>
<keyword evidence="2" id="KW-1185">Reference proteome</keyword>
<gene>
    <name evidence="1" type="ORF">F7O44_08805</name>
</gene>
<proteinExistence type="predicted"/>
<dbReference type="EMBL" id="WLZY01000002">
    <property type="protein sequence ID" value="NDL57168.1"/>
    <property type="molecule type" value="Genomic_DNA"/>
</dbReference>